<dbReference type="Proteomes" id="UP000533641">
    <property type="component" value="Unassembled WGS sequence"/>
</dbReference>
<dbReference type="EMBL" id="JACIGM010000008">
    <property type="protein sequence ID" value="MBB4276261.1"/>
    <property type="molecule type" value="Genomic_DNA"/>
</dbReference>
<sequence>MSSETSVKYMTSDDLNLLQRVLKDAGYTDDVLFEQPRPFPIAARLLIGLFQEGTTSPAELTIQLERHFGKPKKETVTLGAPRFHRFAIQGLPAQPSSALHYSHIQWQ</sequence>
<organism evidence="1 2">
    <name type="scientific">Rhizobium mongolense</name>
    <dbReference type="NCBI Taxonomy" id="57676"/>
    <lineage>
        <taxon>Bacteria</taxon>
        <taxon>Pseudomonadati</taxon>
        <taxon>Pseudomonadota</taxon>
        <taxon>Alphaproteobacteria</taxon>
        <taxon>Hyphomicrobiales</taxon>
        <taxon>Rhizobiaceae</taxon>
        <taxon>Rhizobium/Agrobacterium group</taxon>
        <taxon>Rhizobium</taxon>
    </lineage>
</organism>
<dbReference type="AlphaFoldDB" id="A0A7W6WFI5"/>
<dbReference type="RefSeq" id="WP_183927135.1">
    <property type="nucleotide sequence ID" value="NZ_JACIGM010000008.1"/>
</dbReference>
<name>A0A7W6WFI5_9HYPH</name>
<protein>
    <submittedName>
        <fullName evidence="1">Uncharacterized protein</fullName>
    </submittedName>
</protein>
<comment type="caution">
    <text evidence="1">The sequence shown here is derived from an EMBL/GenBank/DDBJ whole genome shotgun (WGS) entry which is preliminary data.</text>
</comment>
<gene>
    <name evidence="1" type="ORF">GGE12_004058</name>
</gene>
<accession>A0A7W6WFI5</accession>
<reference evidence="1 2" key="1">
    <citation type="submission" date="2020-08" db="EMBL/GenBank/DDBJ databases">
        <title>Genomic Encyclopedia of Type Strains, Phase IV (KMG-V): Genome sequencing to study the core and pangenomes of soil and plant-associated prokaryotes.</title>
        <authorList>
            <person name="Whitman W."/>
        </authorList>
    </citation>
    <scope>NUCLEOTIDE SEQUENCE [LARGE SCALE GENOMIC DNA]</scope>
    <source>
        <strain evidence="1 2">SEMIA 402</strain>
    </source>
</reference>
<evidence type="ECO:0000313" key="1">
    <source>
        <dbReference type="EMBL" id="MBB4276261.1"/>
    </source>
</evidence>
<proteinExistence type="predicted"/>
<evidence type="ECO:0000313" key="2">
    <source>
        <dbReference type="Proteomes" id="UP000533641"/>
    </source>
</evidence>